<keyword evidence="2" id="KW-1185">Reference proteome</keyword>
<proteinExistence type="predicted"/>
<name>A0ABR6AWE9_9HYPH</name>
<protein>
    <submittedName>
        <fullName evidence="1">Uncharacterized protein</fullName>
    </submittedName>
</protein>
<gene>
    <name evidence="1" type="ORF">FHW20_004784</name>
</gene>
<sequence>MQEPGPLPAKGGFVTIAGCRCGNAIPNCSSGGTECRERRRNAFAAQRSTLLRATKGEIMVRQTLSPPASFAIELDIEKRSPCHPPIISPTFANASREGSGCHIICMRYFTRLAGRRRLSVPQNECEGRSSLRGNNFRTLPYSPGLPLRNVVQECRTSILGDQDLLTFSKA</sequence>
<accession>A0ABR6AWE9</accession>
<evidence type="ECO:0000313" key="2">
    <source>
        <dbReference type="Proteomes" id="UP000578622"/>
    </source>
</evidence>
<dbReference type="EMBL" id="JACGXG010000019">
    <property type="protein sequence ID" value="MBA8853799.1"/>
    <property type="molecule type" value="Genomic_DNA"/>
</dbReference>
<reference evidence="1 2" key="1">
    <citation type="submission" date="2020-07" db="EMBL/GenBank/DDBJ databases">
        <title>Genomic Encyclopedia of Type Strains, Phase IV (KMG-V): Genome sequencing to study the core and pangenomes of soil and plant-associated prokaryotes.</title>
        <authorList>
            <person name="Whitman W."/>
        </authorList>
    </citation>
    <scope>NUCLEOTIDE SEQUENCE [LARGE SCALE GENOMIC DNA]</scope>
    <source>
        <strain evidence="1 2">RH4WT92</strain>
    </source>
</reference>
<evidence type="ECO:0000313" key="1">
    <source>
        <dbReference type="EMBL" id="MBA8853799.1"/>
    </source>
</evidence>
<dbReference type="Proteomes" id="UP000578622">
    <property type="component" value="Unassembled WGS sequence"/>
</dbReference>
<organism evidence="1 2">
    <name type="scientific">Brucella intermedia</name>
    <dbReference type="NCBI Taxonomy" id="94625"/>
    <lineage>
        <taxon>Bacteria</taxon>
        <taxon>Pseudomonadati</taxon>
        <taxon>Pseudomonadota</taxon>
        <taxon>Alphaproteobacteria</taxon>
        <taxon>Hyphomicrobiales</taxon>
        <taxon>Brucellaceae</taxon>
        <taxon>Brucella/Ochrobactrum group</taxon>
        <taxon>Brucella</taxon>
    </lineage>
</organism>
<comment type="caution">
    <text evidence="1">The sequence shown here is derived from an EMBL/GenBank/DDBJ whole genome shotgun (WGS) entry which is preliminary data.</text>
</comment>